<keyword evidence="2" id="KW-1185">Reference proteome</keyword>
<proteinExistence type="predicted"/>
<dbReference type="EMBL" id="JBHSWW010000002">
    <property type="protein sequence ID" value="MFC6751964.1"/>
    <property type="molecule type" value="Genomic_DNA"/>
</dbReference>
<evidence type="ECO:0000313" key="1">
    <source>
        <dbReference type="EMBL" id="MFC6751964.1"/>
    </source>
</evidence>
<dbReference type="AlphaFoldDB" id="A0ABD5S6F0"/>
<organism evidence="1 2">
    <name type="scientific">Halorubrum tibetense</name>
    <dbReference type="NCBI Taxonomy" id="175631"/>
    <lineage>
        <taxon>Archaea</taxon>
        <taxon>Methanobacteriati</taxon>
        <taxon>Methanobacteriota</taxon>
        <taxon>Stenosarchaea group</taxon>
        <taxon>Halobacteria</taxon>
        <taxon>Halobacteriales</taxon>
        <taxon>Haloferacaceae</taxon>
        <taxon>Halorubrum</taxon>
    </lineage>
</organism>
<sequence length="76" mass="8694">MINDEYAQEVELACKELVQEGKNPVRAGEIAETAGIDDSSKLGMQLTFGVIEFDDIEYEVIRHEDESVSNEYRIRR</sequence>
<dbReference type="Proteomes" id="UP001596442">
    <property type="component" value="Unassembled WGS sequence"/>
</dbReference>
<evidence type="ECO:0000313" key="2">
    <source>
        <dbReference type="Proteomes" id="UP001596442"/>
    </source>
</evidence>
<accession>A0ABD5S6F0</accession>
<evidence type="ECO:0008006" key="3">
    <source>
        <dbReference type="Google" id="ProtNLM"/>
    </source>
</evidence>
<reference evidence="1 2" key="1">
    <citation type="journal article" date="2019" name="Int. J. Syst. Evol. Microbiol.">
        <title>The Global Catalogue of Microorganisms (GCM) 10K type strain sequencing project: providing services to taxonomists for standard genome sequencing and annotation.</title>
        <authorList>
            <consortium name="The Broad Institute Genomics Platform"/>
            <consortium name="The Broad Institute Genome Sequencing Center for Infectious Disease"/>
            <person name="Wu L."/>
            <person name="Ma J."/>
        </authorList>
    </citation>
    <scope>NUCLEOTIDE SEQUENCE [LARGE SCALE GENOMIC DNA]</scope>
    <source>
        <strain evidence="1 2">CGMCC 1.3239</strain>
    </source>
</reference>
<name>A0ABD5S6F0_9EURY</name>
<comment type="caution">
    <text evidence="1">The sequence shown here is derived from an EMBL/GenBank/DDBJ whole genome shotgun (WGS) entry which is preliminary data.</text>
</comment>
<protein>
    <recommendedName>
        <fullName evidence="3">Transcriptional regulator</fullName>
    </recommendedName>
</protein>
<gene>
    <name evidence="1" type="ORF">ACFQEU_00520</name>
</gene>
<dbReference type="RefSeq" id="WP_379778176.1">
    <property type="nucleotide sequence ID" value="NZ_JBHSWW010000002.1"/>
</dbReference>